<dbReference type="Gene3D" id="3.40.630.40">
    <property type="entry name" value="Zn-dependent exopeptidases"/>
    <property type="match status" value="1"/>
</dbReference>
<dbReference type="GO" id="GO:0016787">
    <property type="term" value="F:hydrolase activity"/>
    <property type="evidence" value="ECO:0007669"/>
    <property type="project" value="UniProtKB-KW"/>
</dbReference>
<comment type="caution">
    <text evidence="1">The sequence shown here is derived from an EMBL/GenBank/DDBJ whole genome shotgun (WGS) entry which is preliminary data.</text>
</comment>
<dbReference type="RefSeq" id="WP_146593753.1">
    <property type="nucleotide sequence ID" value="NZ_SJPT01000002.1"/>
</dbReference>
<dbReference type="AlphaFoldDB" id="A0A5C6CNU4"/>
<gene>
    <name evidence="1" type="ORF">Pla52o_13480</name>
</gene>
<keyword evidence="2" id="KW-1185">Reference proteome</keyword>
<protein>
    <submittedName>
        <fullName evidence="1">N-formylglutamate amidohydrolase</fullName>
    </submittedName>
</protein>
<dbReference type="SUPFAM" id="SSF53187">
    <property type="entry name" value="Zn-dependent exopeptidases"/>
    <property type="match status" value="1"/>
</dbReference>
<sequence length="276" mass="31287">MTILISCETGGDRVPDWLAGSSFLLPQDSIRLGPAAEVGGDGVPLCQHAERLLPNITLAHPAFMPGHLPAQLPGDEPARYVARRLAKLLCVPVIENVHSPELIDVTRSTRHRNVMSATVRRWPDEVRQRLIDEVHTAYRTRVQHAIEQQTRRSGYAIHVSVRSFALRSNGMLRRTDIGLLYDPSRDDEVDFCLDWMDEMYDVIPMVRVRRNYPRRGTTESLITAMRNYFPAERYIGVELLLNRAWAKRRVSQRDRVIQGICDSLLALQGSQVANAA</sequence>
<accession>A0A5C6CNU4</accession>
<proteinExistence type="predicted"/>
<evidence type="ECO:0000313" key="2">
    <source>
        <dbReference type="Proteomes" id="UP000316304"/>
    </source>
</evidence>
<evidence type="ECO:0000313" key="1">
    <source>
        <dbReference type="EMBL" id="TWU25051.1"/>
    </source>
</evidence>
<dbReference type="OrthoDB" id="9815326at2"/>
<reference evidence="1 2" key="1">
    <citation type="submission" date="2019-02" db="EMBL/GenBank/DDBJ databases">
        <title>Deep-cultivation of Planctomycetes and their phenomic and genomic characterization uncovers novel biology.</title>
        <authorList>
            <person name="Wiegand S."/>
            <person name="Jogler M."/>
            <person name="Boedeker C."/>
            <person name="Pinto D."/>
            <person name="Vollmers J."/>
            <person name="Rivas-Marin E."/>
            <person name="Kohn T."/>
            <person name="Peeters S.H."/>
            <person name="Heuer A."/>
            <person name="Rast P."/>
            <person name="Oberbeckmann S."/>
            <person name="Bunk B."/>
            <person name="Jeske O."/>
            <person name="Meyerdierks A."/>
            <person name="Storesund J.E."/>
            <person name="Kallscheuer N."/>
            <person name="Luecker S."/>
            <person name="Lage O.M."/>
            <person name="Pohl T."/>
            <person name="Merkel B.J."/>
            <person name="Hornburger P."/>
            <person name="Mueller R.-W."/>
            <person name="Bruemmer F."/>
            <person name="Labrenz M."/>
            <person name="Spormann A.M."/>
            <person name="Op Den Camp H."/>
            <person name="Overmann J."/>
            <person name="Amann R."/>
            <person name="Jetten M.S.M."/>
            <person name="Mascher T."/>
            <person name="Medema M.H."/>
            <person name="Devos D.P."/>
            <person name="Kaster A.-K."/>
            <person name="Ovreas L."/>
            <person name="Rohde M."/>
            <person name="Galperin M.Y."/>
            <person name="Jogler C."/>
        </authorList>
    </citation>
    <scope>NUCLEOTIDE SEQUENCE [LARGE SCALE GENOMIC DNA]</scope>
    <source>
        <strain evidence="1 2">Pla52o</strain>
    </source>
</reference>
<dbReference type="EMBL" id="SJPT01000002">
    <property type="protein sequence ID" value="TWU25051.1"/>
    <property type="molecule type" value="Genomic_DNA"/>
</dbReference>
<dbReference type="Proteomes" id="UP000316304">
    <property type="component" value="Unassembled WGS sequence"/>
</dbReference>
<organism evidence="1 2">
    <name type="scientific">Novipirellula galeiformis</name>
    <dbReference type="NCBI Taxonomy" id="2528004"/>
    <lineage>
        <taxon>Bacteria</taxon>
        <taxon>Pseudomonadati</taxon>
        <taxon>Planctomycetota</taxon>
        <taxon>Planctomycetia</taxon>
        <taxon>Pirellulales</taxon>
        <taxon>Pirellulaceae</taxon>
        <taxon>Novipirellula</taxon>
    </lineage>
</organism>
<name>A0A5C6CNU4_9BACT</name>
<keyword evidence="1" id="KW-0378">Hydrolase</keyword>